<gene>
    <name evidence="1" type="ORF">SFRICE_025817</name>
</gene>
<accession>A0A2H1WCQ8</accession>
<evidence type="ECO:0000313" key="1">
    <source>
        <dbReference type="EMBL" id="SOQ50865.1"/>
    </source>
</evidence>
<organism evidence="1">
    <name type="scientific">Spodoptera frugiperda</name>
    <name type="common">Fall armyworm</name>
    <dbReference type="NCBI Taxonomy" id="7108"/>
    <lineage>
        <taxon>Eukaryota</taxon>
        <taxon>Metazoa</taxon>
        <taxon>Ecdysozoa</taxon>
        <taxon>Arthropoda</taxon>
        <taxon>Hexapoda</taxon>
        <taxon>Insecta</taxon>
        <taxon>Pterygota</taxon>
        <taxon>Neoptera</taxon>
        <taxon>Endopterygota</taxon>
        <taxon>Lepidoptera</taxon>
        <taxon>Glossata</taxon>
        <taxon>Ditrysia</taxon>
        <taxon>Noctuoidea</taxon>
        <taxon>Noctuidae</taxon>
        <taxon>Amphipyrinae</taxon>
        <taxon>Spodoptera</taxon>
    </lineage>
</organism>
<protein>
    <submittedName>
        <fullName evidence="1">SFRICE_025817</fullName>
    </submittedName>
</protein>
<reference evidence="1" key="1">
    <citation type="submission" date="2016-07" db="EMBL/GenBank/DDBJ databases">
        <authorList>
            <person name="Bretaudeau A."/>
        </authorList>
    </citation>
    <scope>NUCLEOTIDE SEQUENCE</scope>
    <source>
        <strain evidence="1">Rice</strain>
        <tissue evidence="1">Whole body</tissue>
    </source>
</reference>
<sequence>MDLMMVAIEVKTEMQRIMKMVPNIIIVRLRPTVRTQDIDLLSNRQ</sequence>
<name>A0A2H1WCQ8_SPOFR</name>
<dbReference type="EMBL" id="ODYU01007798">
    <property type="protein sequence ID" value="SOQ50865.1"/>
    <property type="molecule type" value="Genomic_DNA"/>
</dbReference>
<dbReference type="AlphaFoldDB" id="A0A2H1WCQ8"/>
<proteinExistence type="predicted"/>